<dbReference type="GO" id="GO:0003700">
    <property type="term" value="F:DNA-binding transcription factor activity"/>
    <property type="evidence" value="ECO:0007669"/>
    <property type="project" value="InterPro"/>
</dbReference>
<sequence length="235" mass="26251">MSNVPTLLGIEKPERKPSLVEAAYDAVKQAIRDGVFPPGFQGSEQEMAQRLGMSRTPVHQAIIRLQSEGMVELRSKRGIVISALSPDDMKEVYDVIVAVEGMAALLLAEQPLASREPVCCDMERLNAELSESLARDDLLGWADLDAQFHARLVRAAGNGRLERIATVNIDQSFRARRLTLHLRSKPTGSIAEHQRIIDAIRAGEPGEARQMAQEHKIRARDMIVDLLRRYDMKHL</sequence>
<protein>
    <recommendedName>
        <fullName evidence="4">HTH gntR-type domain-containing protein</fullName>
    </recommendedName>
</protein>
<organism evidence="5">
    <name type="scientific">marine sediment metagenome</name>
    <dbReference type="NCBI Taxonomy" id="412755"/>
    <lineage>
        <taxon>unclassified sequences</taxon>
        <taxon>metagenomes</taxon>
        <taxon>ecological metagenomes</taxon>
    </lineage>
</organism>
<dbReference type="PANTHER" id="PTHR43537:SF5">
    <property type="entry name" value="UXU OPERON TRANSCRIPTIONAL REGULATOR"/>
    <property type="match status" value="1"/>
</dbReference>
<dbReference type="InterPro" id="IPR036388">
    <property type="entry name" value="WH-like_DNA-bd_sf"/>
</dbReference>
<dbReference type="Gene3D" id="1.10.10.10">
    <property type="entry name" value="Winged helix-like DNA-binding domain superfamily/Winged helix DNA-binding domain"/>
    <property type="match status" value="1"/>
</dbReference>
<dbReference type="Pfam" id="PF07729">
    <property type="entry name" value="FCD"/>
    <property type="match status" value="1"/>
</dbReference>
<dbReference type="InterPro" id="IPR011711">
    <property type="entry name" value="GntR_C"/>
</dbReference>
<dbReference type="InterPro" id="IPR008920">
    <property type="entry name" value="TF_FadR/GntR_C"/>
</dbReference>
<dbReference type="InterPro" id="IPR036390">
    <property type="entry name" value="WH_DNA-bd_sf"/>
</dbReference>
<evidence type="ECO:0000259" key="4">
    <source>
        <dbReference type="PROSITE" id="PS50949"/>
    </source>
</evidence>
<evidence type="ECO:0000256" key="1">
    <source>
        <dbReference type="ARBA" id="ARBA00023015"/>
    </source>
</evidence>
<dbReference type="PRINTS" id="PR00035">
    <property type="entry name" value="HTHGNTR"/>
</dbReference>
<feature type="domain" description="HTH gntR-type" evidence="4">
    <location>
        <begin position="17"/>
        <end position="84"/>
    </location>
</feature>
<dbReference type="Pfam" id="PF00392">
    <property type="entry name" value="GntR"/>
    <property type="match status" value="1"/>
</dbReference>
<proteinExistence type="predicted"/>
<dbReference type="SUPFAM" id="SSF48008">
    <property type="entry name" value="GntR ligand-binding domain-like"/>
    <property type="match status" value="1"/>
</dbReference>
<keyword evidence="2" id="KW-0238">DNA-binding</keyword>
<dbReference type="SMART" id="SM00895">
    <property type="entry name" value="FCD"/>
    <property type="match status" value="1"/>
</dbReference>
<evidence type="ECO:0000313" key="5">
    <source>
        <dbReference type="EMBL" id="KKN89177.1"/>
    </source>
</evidence>
<keyword evidence="3" id="KW-0804">Transcription</keyword>
<dbReference type="AlphaFoldDB" id="A0A0F9UNR9"/>
<reference evidence="5" key="1">
    <citation type="journal article" date="2015" name="Nature">
        <title>Complex archaea that bridge the gap between prokaryotes and eukaryotes.</title>
        <authorList>
            <person name="Spang A."/>
            <person name="Saw J.H."/>
            <person name="Jorgensen S.L."/>
            <person name="Zaremba-Niedzwiedzka K."/>
            <person name="Martijn J."/>
            <person name="Lind A.E."/>
            <person name="van Eijk R."/>
            <person name="Schleper C."/>
            <person name="Guy L."/>
            <person name="Ettema T.J."/>
        </authorList>
    </citation>
    <scope>NUCLEOTIDE SEQUENCE</scope>
</reference>
<keyword evidence="1" id="KW-0805">Transcription regulation</keyword>
<dbReference type="PANTHER" id="PTHR43537">
    <property type="entry name" value="TRANSCRIPTIONAL REGULATOR, GNTR FAMILY"/>
    <property type="match status" value="1"/>
</dbReference>
<dbReference type="Gene3D" id="1.20.120.530">
    <property type="entry name" value="GntR ligand-binding domain-like"/>
    <property type="match status" value="1"/>
</dbReference>
<dbReference type="GO" id="GO:0003677">
    <property type="term" value="F:DNA binding"/>
    <property type="evidence" value="ECO:0007669"/>
    <property type="project" value="UniProtKB-KW"/>
</dbReference>
<name>A0A0F9UNR9_9ZZZZ</name>
<dbReference type="SMART" id="SM00345">
    <property type="entry name" value="HTH_GNTR"/>
    <property type="match status" value="1"/>
</dbReference>
<dbReference type="InterPro" id="IPR000524">
    <property type="entry name" value="Tscrpt_reg_HTH_GntR"/>
</dbReference>
<evidence type="ECO:0000256" key="3">
    <source>
        <dbReference type="ARBA" id="ARBA00023163"/>
    </source>
</evidence>
<dbReference type="PROSITE" id="PS50949">
    <property type="entry name" value="HTH_GNTR"/>
    <property type="match status" value="1"/>
</dbReference>
<dbReference type="EMBL" id="LAZR01000122">
    <property type="protein sequence ID" value="KKN89177.1"/>
    <property type="molecule type" value="Genomic_DNA"/>
</dbReference>
<gene>
    <name evidence="5" type="ORF">LCGC14_0241750</name>
</gene>
<comment type="caution">
    <text evidence="5">The sequence shown here is derived from an EMBL/GenBank/DDBJ whole genome shotgun (WGS) entry which is preliminary data.</text>
</comment>
<accession>A0A0F9UNR9</accession>
<dbReference type="CDD" id="cd07377">
    <property type="entry name" value="WHTH_GntR"/>
    <property type="match status" value="1"/>
</dbReference>
<dbReference type="SUPFAM" id="SSF46785">
    <property type="entry name" value="Winged helix' DNA-binding domain"/>
    <property type="match status" value="1"/>
</dbReference>
<evidence type="ECO:0000256" key="2">
    <source>
        <dbReference type="ARBA" id="ARBA00023125"/>
    </source>
</evidence>